<dbReference type="KEGG" id="hcm:HCD_05510"/>
<comment type="similarity">
    <text evidence="6 7">Belongs to the class I-like SAM-binding methyltransferase superfamily. C5-methyltransferase family.</text>
</comment>
<dbReference type="SUPFAM" id="SSF53335">
    <property type="entry name" value="S-adenosyl-L-methionine-dependent methyltransferases"/>
    <property type="match status" value="1"/>
</dbReference>
<evidence type="ECO:0000256" key="7">
    <source>
        <dbReference type="RuleBase" id="RU000416"/>
    </source>
</evidence>
<keyword evidence="4" id="KW-0680">Restriction system</keyword>
<keyword evidence="10" id="KW-1185">Reference proteome</keyword>
<dbReference type="STRING" id="1163745.HCD_05510"/>
<gene>
    <name evidence="9" type="ordered locus">HCD_05510</name>
</gene>
<dbReference type="NCBIfam" id="TIGR00675">
    <property type="entry name" value="dcm"/>
    <property type="match status" value="1"/>
</dbReference>
<proteinExistence type="inferred from homology"/>
<dbReference type="PANTHER" id="PTHR46098">
    <property type="entry name" value="TRNA (CYTOSINE(38)-C(5))-METHYLTRANSFERASE"/>
    <property type="match status" value="1"/>
</dbReference>
<dbReference type="HOGENOM" id="CLU_006958_0_6_7"/>
<name>I0ET35_HELCM</name>
<evidence type="ECO:0000256" key="1">
    <source>
        <dbReference type="ARBA" id="ARBA00022603"/>
    </source>
</evidence>
<keyword evidence="1 6" id="KW-0489">Methyltransferase</keyword>
<dbReference type="InterPro" id="IPR001525">
    <property type="entry name" value="C5_MeTfrase"/>
</dbReference>
<dbReference type="REBASE" id="47668">
    <property type="entry name" value="M.Hce99ORF5510P"/>
</dbReference>
<dbReference type="PRINTS" id="PR00105">
    <property type="entry name" value="C5METTRFRASE"/>
</dbReference>
<dbReference type="RefSeq" id="WP_014659592.1">
    <property type="nucleotide sequence ID" value="NC_017735.1"/>
</dbReference>
<evidence type="ECO:0000313" key="10">
    <source>
        <dbReference type="Proteomes" id="UP000005013"/>
    </source>
</evidence>
<dbReference type="EMBL" id="CP003481">
    <property type="protein sequence ID" value="AFI06104.1"/>
    <property type="molecule type" value="Genomic_DNA"/>
</dbReference>
<dbReference type="PANTHER" id="PTHR46098:SF1">
    <property type="entry name" value="TRNA (CYTOSINE(38)-C(5))-METHYLTRANSFERASE"/>
    <property type="match status" value="1"/>
</dbReference>
<comment type="catalytic activity">
    <reaction evidence="5 8">
        <text>a 2'-deoxycytidine in DNA + S-adenosyl-L-methionine = a 5-methyl-2'-deoxycytidine in DNA + S-adenosyl-L-homocysteine + H(+)</text>
        <dbReference type="Rhea" id="RHEA:13681"/>
        <dbReference type="Rhea" id="RHEA-COMP:11369"/>
        <dbReference type="Rhea" id="RHEA-COMP:11370"/>
        <dbReference type="ChEBI" id="CHEBI:15378"/>
        <dbReference type="ChEBI" id="CHEBI:57856"/>
        <dbReference type="ChEBI" id="CHEBI:59789"/>
        <dbReference type="ChEBI" id="CHEBI:85452"/>
        <dbReference type="ChEBI" id="CHEBI:85454"/>
        <dbReference type="EC" id="2.1.1.37"/>
    </reaction>
</comment>
<dbReference type="InterPro" id="IPR029063">
    <property type="entry name" value="SAM-dependent_MTases_sf"/>
</dbReference>
<dbReference type="InterPro" id="IPR050750">
    <property type="entry name" value="C5-MTase"/>
</dbReference>
<dbReference type="AlphaFoldDB" id="I0ET35"/>
<evidence type="ECO:0000256" key="3">
    <source>
        <dbReference type="ARBA" id="ARBA00022691"/>
    </source>
</evidence>
<dbReference type="PATRIC" id="fig|1163745.3.peg.1166"/>
<evidence type="ECO:0000256" key="4">
    <source>
        <dbReference type="ARBA" id="ARBA00022747"/>
    </source>
</evidence>
<feature type="active site" evidence="6">
    <location>
        <position position="175"/>
    </location>
</feature>
<dbReference type="Gene3D" id="3.40.50.150">
    <property type="entry name" value="Vaccinia Virus protein VP39"/>
    <property type="match status" value="1"/>
</dbReference>
<dbReference type="PROSITE" id="PS51679">
    <property type="entry name" value="SAM_MT_C5"/>
    <property type="match status" value="1"/>
</dbReference>
<keyword evidence="2 6" id="KW-0808">Transferase</keyword>
<protein>
    <recommendedName>
        <fullName evidence="8">Cytosine-specific methyltransferase</fullName>
        <ecNumber evidence="8">2.1.1.37</ecNumber>
    </recommendedName>
</protein>
<dbReference type="PROSITE" id="PS00094">
    <property type="entry name" value="C5_MTASE_1"/>
    <property type="match status" value="1"/>
</dbReference>
<accession>I0ET35</accession>
<dbReference type="EC" id="2.1.1.37" evidence="8"/>
<dbReference type="eggNOG" id="COG0270">
    <property type="taxonomic scope" value="Bacteria"/>
</dbReference>
<evidence type="ECO:0000256" key="5">
    <source>
        <dbReference type="ARBA" id="ARBA00047422"/>
    </source>
</evidence>
<dbReference type="Pfam" id="PF00145">
    <property type="entry name" value="DNA_methylase"/>
    <property type="match status" value="1"/>
</dbReference>
<evidence type="ECO:0000256" key="6">
    <source>
        <dbReference type="PROSITE-ProRule" id="PRU01016"/>
    </source>
</evidence>
<dbReference type="Proteomes" id="UP000005013">
    <property type="component" value="Chromosome"/>
</dbReference>
<keyword evidence="3 6" id="KW-0949">S-adenosyl-L-methionine</keyword>
<evidence type="ECO:0000256" key="2">
    <source>
        <dbReference type="ARBA" id="ARBA00022679"/>
    </source>
</evidence>
<dbReference type="GO" id="GO:0032259">
    <property type="term" value="P:methylation"/>
    <property type="evidence" value="ECO:0007669"/>
    <property type="project" value="UniProtKB-KW"/>
</dbReference>
<dbReference type="GO" id="GO:0009307">
    <property type="term" value="P:DNA restriction-modification system"/>
    <property type="evidence" value="ECO:0007669"/>
    <property type="project" value="UniProtKB-KW"/>
</dbReference>
<organism evidence="9 10">
    <name type="scientific">Helicobacter cetorum (strain ATCC BAA-540 / CCUG 52418 / MIT 99-5656)</name>
    <dbReference type="NCBI Taxonomy" id="1163745"/>
    <lineage>
        <taxon>Bacteria</taxon>
        <taxon>Pseudomonadati</taxon>
        <taxon>Campylobacterota</taxon>
        <taxon>Epsilonproteobacteria</taxon>
        <taxon>Campylobacterales</taxon>
        <taxon>Helicobacteraceae</taxon>
        <taxon>Helicobacter</taxon>
    </lineage>
</organism>
<reference evidence="9 10" key="1">
    <citation type="journal article" date="2013" name="PLoS ONE">
        <title>Sequence Divergence and Conservation in Genomes ofHelicobacter cetorum Strains from a Dolphin and a Whale.</title>
        <authorList>
            <person name="Kersulyte D."/>
            <person name="Rossi M."/>
            <person name="Berg D.E."/>
        </authorList>
    </citation>
    <scope>NUCLEOTIDE SEQUENCE [LARGE SCALE GENOMIC DNA]</scope>
    <source>
        <strain evidence="9 10">MIT 99-5656</strain>
    </source>
</reference>
<sequence length="418" mass="48462">MLRIATVFSGIGAIEHALERMQVKHEIIFACDNGDVDIFTPKIAELSSDYLGNMLNSTEIIDSNLQIKKEFLLQKLKETHLSPKELKEYGIQVGMLMEQMKILQTKQQLKTLHSFQEKKEFIDNLYSNKLKNNKVMQSYLANYNLSKEHYHQNVCFLDASFYQKKVDLLVGGSPCQSFSLVGKQRGLEDTRGTLFYEYARLIKEIQPKVFIYENVKGLLSHNRGETFKIMEQVFDALGYTRYKAVLNAKDYGIPQNRERLFVVGFRKDLGVKDFCFPKPILLTTSMQDFLLDNVQDKYYLKQKGIDFVCASKNLTKRYTQVNGKIALCQKKNQQYNWHGDFIQESLEKYFLSQKVKDYVLSSGTKGFFSKPKVDLNIARPLLTTMHKMHRAGVDNYVNTQGRLRKLTPKRVFAFNGFL</sequence>
<dbReference type="GO" id="GO:0003886">
    <property type="term" value="F:DNA (cytosine-5-)-methyltransferase activity"/>
    <property type="evidence" value="ECO:0007669"/>
    <property type="project" value="UniProtKB-EC"/>
</dbReference>
<evidence type="ECO:0000256" key="8">
    <source>
        <dbReference type="RuleBase" id="RU000417"/>
    </source>
</evidence>
<dbReference type="InterPro" id="IPR018117">
    <property type="entry name" value="C5_DNA_meth_AS"/>
</dbReference>
<evidence type="ECO:0000313" key="9">
    <source>
        <dbReference type="EMBL" id="AFI06104.1"/>
    </source>
</evidence>